<feature type="chain" id="PRO_5025616052" evidence="1">
    <location>
        <begin position="18"/>
        <end position="174"/>
    </location>
</feature>
<name>A0A6A6IRQ8_9PLEO</name>
<dbReference type="PROSITE" id="PS51257">
    <property type="entry name" value="PROKAR_LIPOPROTEIN"/>
    <property type="match status" value="1"/>
</dbReference>
<feature type="signal peptide" evidence="1">
    <location>
        <begin position="1"/>
        <end position="17"/>
    </location>
</feature>
<evidence type="ECO:0000313" key="2">
    <source>
        <dbReference type="EMBL" id="KAF2252999.1"/>
    </source>
</evidence>
<evidence type="ECO:0000313" key="3">
    <source>
        <dbReference type="Proteomes" id="UP000800094"/>
    </source>
</evidence>
<organism evidence="2 3">
    <name type="scientific">Trematosphaeria pertusa</name>
    <dbReference type="NCBI Taxonomy" id="390896"/>
    <lineage>
        <taxon>Eukaryota</taxon>
        <taxon>Fungi</taxon>
        <taxon>Dikarya</taxon>
        <taxon>Ascomycota</taxon>
        <taxon>Pezizomycotina</taxon>
        <taxon>Dothideomycetes</taxon>
        <taxon>Pleosporomycetidae</taxon>
        <taxon>Pleosporales</taxon>
        <taxon>Massarineae</taxon>
        <taxon>Trematosphaeriaceae</taxon>
        <taxon>Trematosphaeria</taxon>
    </lineage>
</organism>
<dbReference type="RefSeq" id="XP_033688003.1">
    <property type="nucleotide sequence ID" value="XM_033820669.1"/>
</dbReference>
<dbReference type="AlphaFoldDB" id="A0A6A6IRQ8"/>
<accession>A0A6A6IRQ8</accession>
<dbReference type="GeneID" id="54573999"/>
<gene>
    <name evidence="2" type="ORF">BU26DRAFT_212972</name>
</gene>
<keyword evidence="1" id="KW-0732">Signal</keyword>
<evidence type="ECO:0000256" key="1">
    <source>
        <dbReference type="SAM" id="SignalP"/>
    </source>
</evidence>
<dbReference type="EMBL" id="ML987191">
    <property type="protein sequence ID" value="KAF2252999.1"/>
    <property type="molecule type" value="Genomic_DNA"/>
</dbReference>
<sequence length="174" mass="19839">MSLRSECFLGLWSVSACYPLLFSMHTTTHNKLKYYVIISDGHGWGPGHTHGWSDGSDTGTIPCLMELSGRQSDLLPPSPPSCGTFSPPFWSLCSSFLEYPHIRYLYWTNGPPCSARWLGFSWRECLGHIRKDYPSPEEKWNQCFDDCVDPLFPLWCLPSFGVPLPLPSRRFLMV</sequence>
<keyword evidence="3" id="KW-1185">Reference proteome</keyword>
<proteinExistence type="predicted"/>
<protein>
    <submittedName>
        <fullName evidence="2">Uncharacterized protein</fullName>
    </submittedName>
</protein>
<reference evidence="2" key="1">
    <citation type="journal article" date="2020" name="Stud. Mycol.">
        <title>101 Dothideomycetes genomes: a test case for predicting lifestyles and emergence of pathogens.</title>
        <authorList>
            <person name="Haridas S."/>
            <person name="Albert R."/>
            <person name="Binder M."/>
            <person name="Bloem J."/>
            <person name="Labutti K."/>
            <person name="Salamov A."/>
            <person name="Andreopoulos B."/>
            <person name="Baker S."/>
            <person name="Barry K."/>
            <person name="Bills G."/>
            <person name="Bluhm B."/>
            <person name="Cannon C."/>
            <person name="Castanera R."/>
            <person name="Culley D."/>
            <person name="Daum C."/>
            <person name="Ezra D."/>
            <person name="Gonzalez J."/>
            <person name="Henrissat B."/>
            <person name="Kuo A."/>
            <person name="Liang C."/>
            <person name="Lipzen A."/>
            <person name="Lutzoni F."/>
            <person name="Magnuson J."/>
            <person name="Mondo S."/>
            <person name="Nolan M."/>
            <person name="Ohm R."/>
            <person name="Pangilinan J."/>
            <person name="Park H.-J."/>
            <person name="Ramirez L."/>
            <person name="Alfaro M."/>
            <person name="Sun H."/>
            <person name="Tritt A."/>
            <person name="Yoshinaga Y."/>
            <person name="Zwiers L.-H."/>
            <person name="Turgeon B."/>
            <person name="Goodwin S."/>
            <person name="Spatafora J."/>
            <person name="Crous P."/>
            <person name="Grigoriev I."/>
        </authorList>
    </citation>
    <scope>NUCLEOTIDE SEQUENCE</scope>
    <source>
        <strain evidence="2">CBS 122368</strain>
    </source>
</reference>
<dbReference type="Proteomes" id="UP000800094">
    <property type="component" value="Unassembled WGS sequence"/>
</dbReference>